<gene>
    <name evidence="1" type="ORF">PsorP6_003828</name>
</gene>
<reference evidence="1 2" key="1">
    <citation type="journal article" date="2022" name="bioRxiv">
        <title>The genome of the oomycete Peronosclerospora sorghi, a cosmopolitan pathogen of maize and sorghum, is inflated with dispersed pseudogenes.</title>
        <authorList>
            <person name="Fletcher K."/>
            <person name="Martin F."/>
            <person name="Isakeit T."/>
            <person name="Cavanaugh K."/>
            <person name="Magill C."/>
            <person name="Michelmore R."/>
        </authorList>
    </citation>
    <scope>NUCLEOTIDE SEQUENCE [LARGE SCALE GENOMIC DNA]</scope>
    <source>
        <strain evidence="1">P6</strain>
    </source>
</reference>
<evidence type="ECO:0000313" key="2">
    <source>
        <dbReference type="Proteomes" id="UP001163321"/>
    </source>
</evidence>
<dbReference type="EMBL" id="CM047587">
    <property type="protein sequence ID" value="KAI9908033.1"/>
    <property type="molecule type" value="Genomic_DNA"/>
</dbReference>
<organism evidence="1 2">
    <name type="scientific">Peronosclerospora sorghi</name>
    <dbReference type="NCBI Taxonomy" id="230839"/>
    <lineage>
        <taxon>Eukaryota</taxon>
        <taxon>Sar</taxon>
        <taxon>Stramenopiles</taxon>
        <taxon>Oomycota</taxon>
        <taxon>Peronosporomycetes</taxon>
        <taxon>Peronosporales</taxon>
        <taxon>Peronosporaceae</taxon>
        <taxon>Peronosclerospora</taxon>
    </lineage>
</organism>
<name>A0ACC0VNF5_9STRA</name>
<keyword evidence="2" id="KW-1185">Reference proteome</keyword>
<dbReference type="Proteomes" id="UP001163321">
    <property type="component" value="Chromosome 8"/>
</dbReference>
<accession>A0ACC0VNF5</accession>
<proteinExistence type="predicted"/>
<comment type="caution">
    <text evidence="1">The sequence shown here is derived from an EMBL/GenBank/DDBJ whole genome shotgun (WGS) entry which is preliminary data.</text>
</comment>
<sequence>MARDILTIPVSSIASESAFITGPRVLTPWRSCLKPDMVRAIVFSQDWLRVAGYPEIVEKNDDSEE</sequence>
<evidence type="ECO:0000313" key="1">
    <source>
        <dbReference type="EMBL" id="KAI9908033.1"/>
    </source>
</evidence>
<protein>
    <submittedName>
        <fullName evidence="1">Uncharacterized protein</fullName>
    </submittedName>
</protein>